<dbReference type="PANTHER" id="PTHR30480">
    <property type="entry name" value="BETA-HEXOSAMINIDASE-RELATED"/>
    <property type="match status" value="1"/>
</dbReference>
<keyword evidence="5" id="KW-0326">Glycosidase</keyword>
<dbReference type="GO" id="GO:0009254">
    <property type="term" value="P:peptidoglycan turnover"/>
    <property type="evidence" value="ECO:0007669"/>
    <property type="project" value="TreeGrafter"/>
</dbReference>
<organism evidence="7">
    <name type="scientific">OCS116 cluster bacterium</name>
    <dbReference type="NCBI Taxonomy" id="2030921"/>
    <lineage>
        <taxon>Bacteria</taxon>
        <taxon>Pseudomonadati</taxon>
        <taxon>Pseudomonadota</taxon>
        <taxon>Alphaproteobacteria</taxon>
        <taxon>OCS116 cluster</taxon>
    </lineage>
</organism>
<accession>A0A2A4Z229</accession>
<reference key="1">
    <citation type="submission" date="2017-08" db="EMBL/GenBank/DDBJ databases">
        <title>A dynamic microbial community with high functional redundancy inhabits the cold, oxic subseafloor aquifer.</title>
        <authorList>
            <person name="Tully B.J."/>
            <person name="Wheat C.G."/>
            <person name="Glazer B.T."/>
            <person name="Huber J.A."/>
        </authorList>
    </citation>
    <scope>NUCLEOTIDE SEQUENCE [LARGE SCALE GENOMIC DNA]</scope>
</reference>
<comment type="similarity">
    <text evidence="2">Belongs to the glycosyl hydrolase 3 family.</text>
</comment>
<dbReference type="InterPro" id="IPR001764">
    <property type="entry name" value="Glyco_hydro_3_N"/>
</dbReference>
<dbReference type="Gene3D" id="3.20.20.300">
    <property type="entry name" value="Glycoside hydrolase, family 3, N-terminal domain"/>
    <property type="match status" value="1"/>
</dbReference>
<name>A0A2A4Z229_9PROT</name>
<evidence type="ECO:0000256" key="2">
    <source>
        <dbReference type="ARBA" id="ARBA00005336"/>
    </source>
</evidence>
<dbReference type="EC" id="3.2.1.52" evidence="3"/>
<dbReference type="InterPro" id="IPR017853">
    <property type="entry name" value="GH"/>
</dbReference>
<dbReference type="GO" id="GO:0004563">
    <property type="term" value="F:beta-N-acetylhexosaminidase activity"/>
    <property type="evidence" value="ECO:0007669"/>
    <property type="project" value="UniProtKB-EC"/>
</dbReference>
<dbReference type="SUPFAM" id="SSF51445">
    <property type="entry name" value="(Trans)glycosidases"/>
    <property type="match status" value="1"/>
</dbReference>
<proteinExistence type="inferred from homology"/>
<dbReference type="Pfam" id="PF00933">
    <property type="entry name" value="Glyco_hydro_3"/>
    <property type="match status" value="1"/>
</dbReference>
<evidence type="ECO:0000256" key="5">
    <source>
        <dbReference type="ARBA" id="ARBA00023295"/>
    </source>
</evidence>
<comment type="catalytic activity">
    <reaction evidence="1">
        <text>Hydrolysis of terminal non-reducing N-acetyl-D-hexosamine residues in N-acetyl-beta-D-hexosaminides.</text>
        <dbReference type="EC" id="3.2.1.52"/>
    </reaction>
</comment>
<evidence type="ECO:0000256" key="1">
    <source>
        <dbReference type="ARBA" id="ARBA00001231"/>
    </source>
</evidence>
<gene>
    <name evidence="7" type="ORF">COB13_09340</name>
</gene>
<evidence type="ECO:0000313" key="7">
    <source>
        <dbReference type="EMBL" id="PCJ00800.1"/>
    </source>
</evidence>
<dbReference type="PROSITE" id="PS00775">
    <property type="entry name" value="GLYCOSYL_HYDROL_F3"/>
    <property type="match status" value="1"/>
</dbReference>
<evidence type="ECO:0000256" key="4">
    <source>
        <dbReference type="ARBA" id="ARBA00022801"/>
    </source>
</evidence>
<evidence type="ECO:0000256" key="3">
    <source>
        <dbReference type="ARBA" id="ARBA00012663"/>
    </source>
</evidence>
<keyword evidence="4" id="KW-0378">Hydrolase</keyword>
<dbReference type="InterPro" id="IPR050226">
    <property type="entry name" value="NagZ_Beta-hexosaminidase"/>
</dbReference>
<evidence type="ECO:0000259" key="6">
    <source>
        <dbReference type="Pfam" id="PF00933"/>
    </source>
</evidence>
<sequence length="355" mass="38612">MRKIFIIFWLLFAAPSYAVTLSEMIGQLVLVGFDGKDVQTKSVKNLLADIKNAKVGGVLFLGHNIGTAAQVAGLTKAIEDASPYKTLITIDQEGGRVARIKPKIGAPYLPSAKQMTKLTQQAAHDKYFETAQFLRGLGFNVNFGPVVDLEINKNNPVIAKLERSYGTNVKNVSEYAFMFVDAHHRAGMLTALKHFPGHGSSAGDSHKGFVDVSKTWSEIELGPYKNMIGWKAADMVMAAHVFLDTMSDDGKVPTSLSHIAITDVLRNQLGYDGVVVSDDMAMGAIANEFTAKVAIIKAINAGTDIVMMSSNLKIKTSLGAWVHSVISQAVLDQQISQQTITDAYTRIQKLKNRLP</sequence>
<dbReference type="InterPro" id="IPR036962">
    <property type="entry name" value="Glyco_hydro_3_N_sf"/>
</dbReference>
<dbReference type="EMBL" id="NVUS01000010">
    <property type="protein sequence ID" value="PCJ00800.1"/>
    <property type="molecule type" value="Genomic_DNA"/>
</dbReference>
<dbReference type="GO" id="GO:0005975">
    <property type="term" value="P:carbohydrate metabolic process"/>
    <property type="evidence" value="ECO:0007669"/>
    <property type="project" value="InterPro"/>
</dbReference>
<dbReference type="AlphaFoldDB" id="A0A2A4Z229"/>
<dbReference type="PANTHER" id="PTHR30480:SF13">
    <property type="entry name" value="BETA-HEXOSAMINIDASE"/>
    <property type="match status" value="1"/>
</dbReference>
<reference evidence="7" key="2">
    <citation type="journal article" date="2018" name="ISME J.">
        <title>A dynamic microbial community with high functional redundancy inhabits the cold, oxic subseafloor aquifer.</title>
        <authorList>
            <person name="Tully B.J."/>
            <person name="Wheat C.G."/>
            <person name="Glazer B.T."/>
            <person name="Huber J.A."/>
        </authorList>
    </citation>
    <scope>NUCLEOTIDE SEQUENCE</scope>
    <source>
        <strain evidence="7">NORP83</strain>
    </source>
</reference>
<protein>
    <recommendedName>
        <fullName evidence="3">beta-N-acetylhexosaminidase</fullName>
        <ecNumber evidence="3">3.2.1.52</ecNumber>
    </recommendedName>
</protein>
<feature type="domain" description="Glycoside hydrolase family 3 N-terminal" evidence="6">
    <location>
        <begin position="20"/>
        <end position="350"/>
    </location>
</feature>
<dbReference type="InterPro" id="IPR019800">
    <property type="entry name" value="Glyco_hydro_3_AS"/>
</dbReference>
<comment type="caution">
    <text evidence="7">The sequence shown here is derived from an EMBL/GenBank/DDBJ whole genome shotgun (WGS) entry which is preliminary data.</text>
</comment>